<dbReference type="Proteomes" id="UP001345013">
    <property type="component" value="Unassembled WGS sequence"/>
</dbReference>
<dbReference type="InterPro" id="IPR051209">
    <property type="entry name" value="FAD-bind_Monooxygenase_sf"/>
</dbReference>
<sequence length="687" mass="77922">MASLISDRPVDISRPLKVIYIGAGVSGIIAAIEFLKSVPSLELVIYEKNPEVGGTWYENRYPGCACDIPSHGYQLSYESWTDWSQFYAGSSEILQYWKLVADKYDIQKYIRFQHKCTEARWDEVECRWTVKLLRTDLKEHQTVEDTADVLITGTGLLNEWRWPFIPGLEDFKGSLLHTANWDESFDPTDKRVAVIGAGSSGIQVVPALVDKVKAMDHYVRGKTWISPQLSEDVLRQNTTAGMSNFDYAPEQKAAWKQDPEAYLAYRKSLEARLQGMYEVTKRGNPRHEHARRTYEANMRERLKMRPDLLENLLPQFPPLCKRLTPGPGYLEALTAEHVTVIPGTVVKVDETSVITDDAVRRPVDAIICATGFETAPGSGFPIYGEDRINLRTKQAYRPKTYLGLCTNNFPNFFQSLGPNSFQGAGSLLIVIEHLHKYMAKILRKMAYGNIRTIQPKQKQVENFTRYCEQYFKSTVYLDNCKSWYKISEPGTKPEDKRRERVTALWPGSSLHAVKVLQEVRWEDFDMETVDENEFGWFGNGGTIADFEASGNTEALTWYLDTPQFVHEPVRKTPSTAIIEREMVRNEPVEEGQLYQETNGCSQDQDAEQDHPITTPMIQDDETEVAAQDKGVNGKNIPDESQPAIDSRLAGKETSSQTPVVSIMCSGNNEPSCNNFLQQRTDNGIRSV</sequence>
<dbReference type="InterPro" id="IPR020946">
    <property type="entry name" value="Flavin_mOase-like"/>
</dbReference>
<keyword evidence="3" id="KW-0285">Flavoprotein</keyword>
<dbReference type="SUPFAM" id="SSF51905">
    <property type="entry name" value="FAD/NAD(P)-binding domain"/>
    <property type="match status" value="2"/>
</dbReference>
<dbReference type="Pfam" id="PF00743">
    <property type="entry name" value="FMO-like"/>
    <property type="match status" value="1"/>
</dbReference>
<organism evidence="6 7">
    <name type="scientific">Lithohypha guttulata</name>
    <dbReference type="NCBI Taxonomy" id="1690604"/>
    <lineage>
        <taxon>Eukaryota</taxon>
        <taxon>Fungi</taxon>
        <taxon>Dikarya</taxon>
        <taxon>Ascomycota</taxon>
        <taxon>Pezizomycotina</taxon>
        <taxon>Eurotiomycetes</taxon>
        <taxon>Chaetothyriomycetidae</taxon>
        <taxon>Chaetothyriales</taxon>
        <taxon>Trichomeriaceae</taxon>
        <taxon>Lithohypha</taxon>
    </lineage>
</organism>
<evidence type="ECO:0000313" key="6">
    <source>
        <dbReference type="EMBL" id="KAK5100961.1"/>
    </source>
</evidence>
<evidence type="ECO:0000256" key="5">
    <source>
        <dbReference type="ARBA" id="ARBA00023002"/>
    </source>
</evidence>
<evidence type="ECO:0000256" key="1">
    <source>
        <dbReference type="ARBA" id="ARBA00001974"/>
    </source>
</evidence>
<reference evidence="6 7" key="1">
    <citation type="submission" date="2023-08" db="EMBL/GenBank/DDBJ databases">
        <title>Black Yeasts Isolated from many extreme environments.</title>
        <authorList>
            <person name="Coleine C."/>
            <person name="Stajich J.E."/>
            <person name="Selbmann L."/>
        </authorList>
    </citation>
    <scope>NUCLEOTIDE SEQUENCE [LARGE SCALE GENOMIC DNA]</scope>
    <source>
        <strain evidence="6 7">CCFEE 5885</strain>
    </source>
</reference>
<comment type="cofactor">
    <cofactor evidence="1">
        <name>FAD</name>
        <dbReference type="ChEBI" id="CHEBI:57692"/>
    </cofactor>
</comment>
<evidence type="ECO:0000256" key="2">
    <source>
        <dbReference type="ARBA" id="ARBA00010139"/>
    </source>
</evidence>
<keyword evidence="7" id="KW-1185">Reference proteome</keyword>
<comment type="caution">
    <text evidence="6">The sequence shown here is derived from an EMBL/GenBank/DDBJ whole genome shotgun (WGS) entry which is preliminary data.</text>
</comment>
<dbReference type="PANTHER" id="PTHR42877:SF7">
    <property type="entry name" value="FLAVIN-BINDING MONOOXYGENASE-RELATED"/>
    <property type="match status" value="1"/>
</dbReference>
<keyword evidence="4" id="KW-0274">FAD</keyword>
<keyword evidence="5" id="KW-0560">Oxidoreductase</keyword>
<comment type="similarity">
    <text evidence="2">Belongs to the FAD-binding monooxygenase family.</text>
</comment>
<name>A0ABR0KN18_9EURO</name>
<dbReference type="PANTHER" id="PTHR42877">
    <property type="entry name" value="L-ORNITHINE N(5)-MONOOXYGENASE-RELATED"/>
    <property type="match status" value="1"/>
</dbReference>
<evidence type="ECO:0000256" key="3">
    <source>
        <dbReference type="ARBA" id="ARBA00022630"/>
    </source>
</evidence>
<protein>
    <recommendedName>
        <fullName evidence="8">Flavin-containing monooxygenase</fullName>
    </recommendedName>
</protein>
<evidence type="ECO:0000256" key="4">
    <source>
        <dbReference type="ARBA" id="ARBA00022827"/>
    </source>
</evidence>
<dbReference type="Gene3D" id="3.50.50.60">
    <property type="entry name" value="FAD/NAD(P)-binding domain"/>
    <property type="match status" value="2"/>
</dbReference>
<accession>A0ABR0KN18</accession>
<dbReference type="EMBL" id="JAVRRG010000005">
    <property type="protein sequence ID" value="KAK5100961.1"/>
    <property type="molecule type" value="Genomic_DNA"/>
</dbReference>
<proteinExistence type="inferred from homology"/>
<evidence type="ECO:0000313" key="7">
    <source>
        <dbReference type="Proteomes" id="UP001345013"/>
    </source>
</evidence>
<dbReference type="PRINTS" id="PR00368">
    <property type="entry name" value="FADPNR"/>
</dbReference>
<evidence type="ECO:0008006" key="8">
    <source>
        <dbReference type="Google" id="ProtNLM"/>
    </source>
</evidence>
<dbReference type="InterPro" id="IPR036188">
    <property type="entry name" value="FAD/NAD-bd_sf"/>
</dbReference>
<gene>
    <name evidence="6" type="ORF">LTR24_000809</name>
</gene>